<feature type="transmembrane region" description="Helical" evidence="10">
    <location>
        <begin position="226"/>
        <end position="245"/>
    </location>
</feature>
<evidence type="ECO:0000256" key="2">
    <source>
        <dbReference type="ARBA" id="ARBA00006214"/>
    </source>
</evidence>
<dbReference type="PROSITE" id="PS50990">
    <property type="entry name" value="PEPTIDASE_C39"/>
    <property type="match status" value="1"/>
</dbReference>
<dbReference type="GO" id="GO:0008233">
    <property type="term" value="F:peptidase activity"/>
    <property type="evidence" value="ECO:0007669"/>
    <property type="project" value="InterPro"/>
</dbReference>
<proteinExistence type="inferred from homology"/>
<dbReference type="OrthoDB" id="1100563at2"/>
<dbReference type="AlphaFoldDB" id="A0A3S2WXM1"/>
<keyword evidence="4" id="KW-0874">Quinone</keyword>
<evidence type="ECO:0000313" key="13">
    <source>
        <dbReference type="Proteomes" id="UP000282759"/>
    </source>
</evidence>
<dbReference type="InterPro" id="IPR012932">
    <property type="entry name" value="VKOR"/>
</dbReference>
<protein>
    <recommendedName>
        <fullName evidence="11">Peptidase C39 domain-containing protein</fullName>
    </recommendedName>
</protein>
<keyword evidence="6" id="KW-0560">Oxidoreductase</keyword>
<dbReference type="CDD" id="cd12921">
    <property type="entry name" value="VKOR_4"/>
    <property type="match status" value="1"/>
</dbReference>
<dbReference type="GO" id="GO:0006508">
    <property type="term" value="P:proteolysis"/>
    <property type="evidence" value="ECO:0007669"/>
    <property type="project" value="InterPro"/>
</dbReference>
<feature type="transmembrane region" description="Helical" evidence="10">
    <location>
        <begin position="315"/>
        <end position="336"/>
    </location>
</feature>
<evidence type="ECO:0000256" key="1">
    <source>
        <dbReference type="ARBA" id="ARBA00004141"/>
    </source>
</evidence>
<sequence>MEKDKVASVVAKLVKELKVPLTRLSIENELLIHPDYPSLFAISEVLSNWKIANAAYKIPFEQLGEVPCPYIACYHDGSFVVVTSFNEKQLTISDHSRNGYIIPAEAFKGFYSEAILAAEAEAECGETDYKVNRRKENADALRTPFILLGLVFIMSALLLNTGYFYVINLPVVWLTLCKTAGIAVTTILLIQSIDDNNPFIQKLCTGKNNDCNAILSSKAAKITQELSWSEIGFFYFAGTWLAILFNSRDTHIMYVLAILNLLCLPYTFYSVYYQSRIAKQWCVFCLSVQALFWLEFIGFLPYITGRVVFPSLAGWLNLAACFIVPVVLWVFVKPFLKYSKQVLPLKQQLQRFKYNVEFFNKELNDKPKYALLDHKHSIILGNPEAEHVITIVSNPLCQPCSKAHKILDEWLEHRDDIKLQVVFAASVAQTDKAKITGHFMAMSYQHNSLFMKTALNDWYNRKIIDYHSLVSYYPVTEDPGIDMVMEIQKQWCDNIEIKGTPTIFINGRQLPHPYQPEDIKYFI</sequence>
<keyword evidence="3 10" id="KW-0812">Transmembrane</keyword>
<name>A0A3S2WXM1_9SPHI</name>
<dbReference type="InterPro" id="IPR038354">
    <property type="entry name" value="VKOR_sf"/>
</dbReference>
<feature type="transmembrane region" description="Helical" evidence="10">
    <location>
        <begin position="143"/>
        <end position="165"/>
    </location>
</feature>
<evidence type="ECO:0000256" key="5">
    <source>
        <dbReference type="ARBA" id="ARBA00022989"/>
    </source>
</evidence>
<dbReference type="GO" id="GO:0048038">
    <property type="term" value="F:quinone binding"/>
    <property type="evidence" value="ECO:0007669"/>
    <property type="project" value="UniProtKB-KW"/>
</dbReference>
<feature type="transmembrane region" description="Helical" evidence="10">
    <location>
        <begin position="171"/>
        <end position="190"/>
    </location>
</feature>
<evidence type="ECO:0000256" key="6">
    <source>
        <dbReference type="ARBA" id="ARBA00023002"/>
    </source>
</evidence>
<dbReference type="Gene3D" id="1.20.1440.130">
    <property type="entry name" value="VKOR domain"/>
    <property type="match status" value="1"/>
</dbReference>
<keyword evidence="7 10" id="KW-0472">Membrane</keyword>
<keyword evidence="5 10" id="KW-1133">Transmembrane helix</keyword>
<dbReference type="InterPro" id="IPR012336">
    <property type="entry name" value="Thioredoxin-like_fold"/>
</dbReference>
<keyword evidence="8" id="KW-1015">Disulfide bond</keyword>
<evidence type="ECO:0000256" key="9">
    <source>
        <dbReference type="ARBA" id="ARBA00023284"/>
    </source>
</evidence>
<keyword evidence="9" id="KW-0676">Redox-active center</keyword>
<dbReference type="GO" id="GO:0016491">
    <property type="term" value="F:oxidoreductase activity"/>
    <property type="evidence" value="ECO:0007669"/>
    <property type="project" value="UniProtKB-KW"/>
</dbReference>
<evidence type="ECO:0000259" key="11">
    <source>
        <dbReference type="PROSITE" id="PS50990"/>
    </source>
</evidence>
<dbReference type="GO" id="GO:0005524">
    <property type="term" value="F:ATP binding"/>
    <property type="evidence" value="ECO:0007669"/>
    <property type="project" value="InterPro"/>
</dbReference>
<dbReference type="SUPFAM" id="SSF52833">
    <property type="entry name" value="Thioredoxin-like"/>
    <property type="match status" value="1"/>
</dbReference>
<evidence type="ECO:0000256" key="10">
    <source>
        <dbReference type="SAM" id="Phobius"/>
    </source>
</evidence>
<feature type="transmembrane region" description="Helical" evidence="10">
    <location>
        <begin position="251"/>
        <end position="269"/>
    </location>
</feature>
<feature type="domain" description="Peptidase C39" evidence="11">
    <location>
        <begin position="2"/>
        <end position="118"/>
    </location>
</feature>
<accession>A0A3S2WXM1</accession>
<dbReference type="RefSeq" id="WP_127705667.1">
    <property type="nucleotide sequence ID" value="NZ_SACK01000005.1"/>
</dbReference>
<dbReference type="InterPro" id="IPR036249">
    <property type="entry name" value="Thioredoxin-like_sf"/>
</dbReference>
<dbReference type="Pfam" id="PF07884">
    <property type="entry name" value="VKOR"/>
    <property type="match status" value="1"/>
</dbReference>
<evidence type="ECO:0000256" key="3">
    <source>
        <dbReference type="ARBA" id="ARBA00022692"/>
    </source>
</evidence>
<organism evidence="12 13">
    <name type="scientific">Mucilaginibacter limnophilus</name>
    <dbReference type="NCBI Taxonomy" id="1932778"/>
    <lineage>
        <taxon>Bacteria</taxon>
        <taxon>Pseudomonadati</taxon>
        <taxon>Bacteroidota</taxon>
        <taxon>Sphingobacteriia</taxon>
        <taxon>Sphingobacteriales</taxon>
        <taxon>Sphingobacteriaceae</taxon>
        <taxon>Mucilaginibacter</taxon>
    </lineage>
</organism>
<evidence type="ECO:0000256" key="7">
    <source>
        <dbReference type="ARBA" id="ARBA00023136"/>
    </source>
</evidence>
<dbReference type="EMBL" id="SACK01000005">
    <property type="protein sequence ID" value="RVU00440.1"/>
    <property type="molecule type" value="Genomic_DNA"/>
</dbReference>
<comment type="similarity">
    <text evidence="2">Belongs to the VKOR family.</text>
</comment>
<dbReference type="Gene3D" id="3.90.70.10">
    <property type="entry name" value="Cysteine proteinases"/>
    <property type="match status" value="1"/>
</dbReference>
<comment type="subcellular location">
    <subcellularLocation>
        <location evidence="1">Membrane</location>
        <topology evidence="1">Multi-pass membrane protein</topology>
    </subcellularLocation>
</comment>
<comment type="caution">
    <text evidence="12">The sequence shown here is derived from an EMBL/GenBank/DDBJ whole genome shotgun (WGS) entry which is preliminary data.</text>
</comment>
<reference evidence="12 13" key="1">
    <citation type="submission" date="2019-01" db="EMBL/GenBank/DDBJ databases">
        <authorList>
            <person name="Chen W.-M."/>
        </authorList>
    </citation>
    <scope>NUCLEOTIDE SEQUENCE [LARGE SCALE GENOMIC DNA]</scope>
    <source>
        <strain evidence="12 13">YBJ-36</strain>
    </source>
</reference>
<dbReference type="Pfam" id="PF03412">
    <property type="entry name" value="Peptidase_C39"/>
    <property type="match status" value="1"/>
</dbReference>
<keyword evidence="13" id="KW-1185">Reference proteome</keyword>
<evidence type="ECO:0000256" key="4">
    <source>
        <dbReference type="ARBA" id="ARBA00022719"/>
    </source>
</evidence>
<evidence type="ECO:0000256" key="8">
    <source>
        <dbReference type="ARBA" id="ARBA00023157"/>
    </source>
</evidence>
<dbReference type="GO" id="GO:0016020">
    <property type="term" value="C:membrane"/>
    <property type="evidence" value="ECO:0007669"/>
    <property type="project" value="UniProtKB-SubCell"/>
</dbReference>
<dbReference type="Pfam" id="PF13462">
    <property type="entry name" value="Thioredoxin_4"/>
    <property type="match status" value="1"/>
</dbReference>
<gene>
    <name evidence="12" type="ORF">EOD41_13260</name>
</gene>
<evidence type="ECO:0000313" key="12">
    <source>
        <dbReference type="EMBL" id="RVU00440.1"/>
    </source>
</evidence>
<feature type="transmembrane region" description="Helical" evidence="10">
    <location>
        <begin position="281"/>
        <end position="303"/>
    </location>
</feature>
<dbReference type="Proteomes" id="UP000282759">
    <property type="component" value="Unassembled WGS sequence"/>
</dbReference>
<dbReference type="Gene3D" id="3.40.30.10">
    <property type="entry name" value="Glutaredoxin"/>
    <property type="match status" value="1"/>
</dbReference>
<dbReference type="InterPro" id="IPR005074">
    <property type="entry name" value="Peptidase_C39"/>
</dbReference>